<proteinExistence type="predicted"/>
<dbReference type="EMBL" id="JAGEUA010000008">
    <property type="protein sequence ID" value="KAL0967133.1"/>
    <property type="molecule type" value="Genomic_DNA"/>
</dbReference>
<protein>
    <recommendedName>
        <fullName evidence="4">ATP synthase protein MI25</fullName>
    </recommendedName>
</protein>
<name>A0ABD0WBC3_UMBPY</name>
<feature type="chain" id="PRO_5044886228" description="ATP synthase protein MI25" evidence="1">
    <location>
        <begin position="23"/>
        <end position="211"/>
    </location>
</feature>
<keyword evidence="3" id="KW-1185">Reference proteome</keyword>
<keyword evidence="1" id="KW-0732">Signal</keyword>
<evidence type="ECO:0000313" key="2">
    <source>
        <dbReference type="EMBL" id="KAL0967133.1"/>
    </source>
</evidence>
<accession>A0ABD0WBC3</accession>
<reference evidence="2 3" key="1">
    <citation type="submission" date="2024-06" db="EMBL/GenBank/DDBJ databases">
        <authorList>
            <person name="Pan Q."/>
            <person name="Wen M."/>
            <person name="Jouanno E."/>
            <person name="Zahm M."/>
            <person name="Klopp C."/>
            <person name="Cabau C."/>
            <person name="Louis A."/>
            <person name="Berthelot C."/>
            <person name="Parey E."/>
            <person name="Roest Crollius H."/>
            <person name="Montfort J."/>
            <person name="Robinson-Rechavi M."/>
            <person name="Bouchez O."/>
            <person name="Lampietro C."/>
            <person name="Lopez Roques C."/>
            <person name="Donnadieu C."/>
            <person name="Postlethwait J."/>
            <person name="Bobe J."/>
            <person name="Verreycken H."/>
            <person name="Guiguen Y."/>
        </authorList>
    </citation>
    <scope>NUCLEOTIDE SEQUENCE [LARGE SCALE GENOMIC DNA]</scope>
    <source>
        <strain evidence="2">Up_M1</strain>
        <tissue evidence="2">Testis</tissue>
    </source>
</reference>
<evidence type="ECO:0000313" key="3">
    <source>
        <dbReference type="Proteomes" id="UP001557470"/>
    </source>
</evidence>
<feature type="signal peptide" evidence="1">
    <location>
        <begin position="1"/>
        <end position="22"/>
    </location>
</feature>
<comment type="caution">
    <text evidence="2">The sequence shown here is derived from an EMBL/GenBank/DDBJ whole genome shotgun (WGS) entry which is preliminary data.</text>
</comment>
<sequence>MDWWTTLAASIALLWLLCYIDGKRTWLAEVWKLSSSRERCGTGTSTGLLPTCGNAVLELRLLFNALTKAVCHLYLAVLPLRRAALHLARFVCHLANHGIASAGRASPLLLEGVCVVCEATPDLLGAGLSLCAVLCHILQGSLFMLAATLRSFQESILAQVDGEKERWEKEQYRAKQQERRQNARVVEYLSLSCQDSARSVRVKLDKNDRYQ</sequence>
<dbReference type="AlphaFoldDB" id="A0ABD0WBC3"/>
<dbReference type="Proteomes" id="UP001557470">
    <property type="component" value="Unassembled WGS sequence"/>
</dbReference>
<gene>
    <name evidence="2" type="ORF">UPYG_G00248190</name>
</gene>
<organism evidence="2 3">
    <name type="scientific">Umbra pygmaea</name>
    <name type="common">Eastern mudminnow</name>
    <dbReference type="NCBI Taxonomy" id="75934"/>
    <lineage>
        <taxon>Eukaryota</taxon>
        <taxon>Metazoa</taxon>
        <taxon>Chordata</taxon>
        <taxon>Craniata</taxon>
        <taxon>Vertebrata</taxon>
        <taxon>Euteleostomi</taxon>
        <taxon>Actinopterygii</taxon>
        <taxon>Neopterygii</taxon>
        <taxon>Teleostei</taxon>
        <taxon>Protacanthopterygii</taxon>
        <taxon>Esociformes</taxon>
        <taxon>Umbridae</taxon>
        <taxon>Umbra</taxon>
    </lineage>
</organism>
<evidence type="ECO:0008006" key="4">
    <source>
        <dbReference type="Google" id="ProtNLM"/>
    </source>
</evidence>
<evidence type="ECO:0000256" key="1">
    <source>
        <dbReference type="SAM" id="SignalP"/>
    </source>
</evidence>